<accession>A0AAN5CS69</accession>
<dbReference type="EMBL" id="BTRK01000004">
    <property type="protein sequence ID" value="GMR49595.1"/>
    <property type="molecule type" value="Genomic_DNA"/>
</dbReference>
<protein>
    <submittedName>
        <fullName evidence="2">Uncharacterized protein</fullName>
    </submittedName>
</protein>
<dbReference type="Gene3D" id="3.30.1410.10">
    <property type="entry name" value="GTP cyclohydrolase I feedback regulatory protein GFRP"/>
    <property type="match status" value="1"/>
</dbReference>
<sequence>FQMPYITVQCTNSVSGITSVIYGADEAIRESFKAWVMLSSSIQITVGLHGNEILNILEPLGWRVISMTGNFEHGQVQENSQNLAWTLHKEAVLLPKEPAASSPHEAAQSPREAVQSP</sequence>
<keyword evidence="3" id="KW-1185">Reference proteome</keyword>
<reference evidence="3" key="1">
    <citation type="submission" date="2022-10" db="EMBL/GenBank/DDBJ databases">
        <title>Genome assembly of Pristionchus species.</title>
        <authorList>
            <person name="Yoshida K."/>
            <person name="Sommer R.J."/>
        </authorList>
    </citation>
    <scope>NUCLEOTIDE SEQUENCE [LARGE SCALE GENOMIC DNA]</scope>
    <source>
        <strain evidence="3">RS5460</strain>
    </source>
</reference>
<evidence type="ECO:0000313" key="2">
    <source>
        <dbReference type="EMBL" id="GMR49595.1"/>
    </source>
</evidence>
<proteinExistence type="predicted"/>
<gene>
    <name evidence="2" type="ORF">PMAYCL1PPCAC_19790</name>
</gene>
<comment type="caution">
    <text evidence="2">The sequence shown here is derived from an EMBL/GenBank/DDBJ whole genome shotgun (WGS) entry which is preliminary data.</text>
</comment>
<dbReference type="InterPro" id="IPR036717">
    <property type="entry name" value="GFRP_sf"/>
</dbReference>
<dbReference type="AlphaFoldDB" id="A0AAN5CS69"/>
<dbReference type="Proteomes" id="UP001328107">
    <property type="component" value="Unassembled WGS sequence"/>
</dbReference>
<evidence type="ECO:0000313" key="3">
    <source>
        <dbReference type="Proteomes" id="UP001328107"/>
    </source>
</evidence>
<dbReference type="GO" id="GO:0009890">
    <property type="term" value="P:negative regulation of biosynthetic process"/>
    <property type="evidence" value="ECO:0007669"/>
    <property type="project" value="InterPro"/>
</dbReference>
<organism evidence="2 3">
    <name type="scientific">Pristionchus mayeri</name>
    <dbReference type="NCBI Taxonomy" id="1317129"/>
    <lineage>
        <taxon>Eukaryota</taxon>
        <taxon>Metazoa</taxon>
        <taxon>Ecdysozoa</taxon>
        <taxon>Nematoda</taxon>
        <taxon>Chromadorea</taxon>
        <taxon>Rhabditida</taxon>
        <taxon>Rhabditina</taxon>
        <taxon>Diplogasteromorpha</taxon>
        <taxon>Diplogasteroidea</taxon>
        <taxon>Neodiplogasteridae</taxon>
        <taxon>Pristionchus</taxon>
    </lineage>
</organism>
<name>A0AAN5CS69_9BILA</name>
<evidence type="ECO:0000256" key="1">
    <source>
        <dbReference type="SAM" id="MobiDB-lite"/>
    </source>
</evidence>
<feature type="non-terminal residue" evidence="2">
    <location>
        <position position="1"/>
    </location>
</feature>
<feature type="region of interest" description="Disordered" evidence="1">
    <location>
        <begin position="98"/>
        <end position="117"/>
    </location>
</feature>